<dbReference type="Pfam" id="PF19037">
    <property type="entry name" value="Fuz_longin_2"/>
    <property type="match status" value="1"/>
</dbReference>
<comment type="similarity">
    <text evidence="1 2">Belongs to the MON1/SAND family.</text>
</comment>
<feature type="region of interest" description="Disordered" evidence="3">
    <location>
        <begin position="34"/>
        <end position="105"/>
    </location>
</feature>
<proteinExistence type="inferred from homology"/>
<dbReference type="AlphaFoldDB" id="A0A914WJN7"/>
<dbReference type="PRINTS" id="PR01546">
    <property type="entry name" value="YEAST73DUF"/>
</dbReference>
<dbReference type="InterPro" id="IPR043972">
    <property type="entry name" value="FUZ/MON1/HPS1_longin_1"/>
</dbReference>
<dbReference type="PANTHER" id="PTHR13027:SF7">
    <property type="entry name" value="VACUOLAR FUSION PROTEIN MON1 HOMOLOG"/>
    <property type="match status" value="1"/>
</dbReference>
<dbReference type="Pfam" id="PF19036">
    <property type="entry name" value="Fuz_longin_1"/>
    <property type="match status" value="1"/>
</dbReference>
<dbReference type="GO" id="GO:0006623">
    <property type="term" value="P:protein targeting to vacuole"/>
    <property type="evidence" value="ECO:0007669"/>
    <property type="project" value="UniProtKB-UniRule"/>
</dbReference>
<evidence type="ECO:0000259" key="5">
    <source>
        <dbReference type="Pfam" id="PF19037"/>
    </source>
</evidence>
<reference evidence="8" key="1">
    <citation type="submission" date="2022-11" db="UniProtKB">
        <authorList>
            <consortium name="WormBaseParasite"/>
        </authorList>
    </citation>
    <scope>IDENTIFICATION</scope>
</reference>
<accession>A0A914WJN7</accession>
<dbReference type="InterPro" id="IPR004353">
    <property type="entry name" value="Mon1"/>
</dbReference>
<protein>
    <recommendedName>
        <fullName evidence="2">Vacuolar fusion protein MON1 homolog</fullName>
    </recommendedName>
</protein>
<evidence type="ECO:0000256" key="1">
    <source>
        <dbReference type="ARBA" id="ARBA00008968"/>
    </source>
</evidence>
<dbReference type="Pfam" id="PF19038">
    <property type="entry name" value="Fuz_longin_3"/>
    <property type="match status" value="1"/>
</dbReference>
<dbReference type="Proteomes" id="UP000887566">
    <property type="component" value="Unplaced"/>
</dbReference>
<dbReference type="GO" id="GO:0032510">
    <property type="term" value="P:endosome to lysosome transport via multivesicular body sorting pathway"/>
    <property type="evidence" value="ECO:0007669"/>
    <property type="project" value="TreeGrafter"/>
</dbReference>
<organism evidence="7 8">
    <name type="scientific">Plectus sambesii</name>
    <dbReference type="NCBI Taxonomy" id="2011161"/>
    <lineage>
        <taxon>Eukaryota</taxon>
        <taxon>Metazoa</taxon>
        <taxon>Ecdysozoa</taxon>
        <taxon>Nematoda</taxon>
        <taxon>Chromadorea</taxon>
        <taxon>Plectida</taxon>
        <taxon>Plectina</taxon>
        <taxon>Plectoidea</taxon>
        <taxon>Plectidae</taxon>
        <taxon>Plectus</taxon>
    </lineage>
</organism>
<feature type="domain" description="FUZ/MON1/HPS1 first Longin" evidence="4">
    <location>
        <begin position="120"/>
        <end position="240"/>
    </location>
</feature>
<feature type="domain" description="FUZ/MON1/HPS1 second Longin" evidence="5">
    <location>
        <begin position="285"/>
        <end position="384"/>
    </location>
</feature>
<comment type="function">
    <text evidence="2">Plays an important role in membrane trafficking through the secretory apparatus.</text>
</comment>
<name>A0A914WJN7_9BILA</name>
<evidence type="ECO:0000259" key="6">
    <source>
        <dbReference type="Pfam" id="PF19038"/>
    </source>
</evidence>
<evidence type="ECO:0000256" key="3">
    <source>
        <dbReference type="SAM" id="MobiDB-lite"/>
    </source>
</evidence>
<sequence length="527" mass="58367">MSVDVVVKNDAPNEEDWLIPSADVVEETALSAPGGQLADCFDSPRKNTTGTIARIEKGDVDDSSLCEQEDQSASSSNEDAVSEVDADRVISPIEPPPQPQRSISTEETTDALELLKEHGKHVFVMSEAGKPIYTTHGSEEDLSSLFALIHALVSFTTARNDTLDSFQYGRLTICFTHRGPLILAAVSRVGESQSQLNAQLDLVHSQILSVLTRTALLRVFEQRGHNFDLRRLLQGTEKSLGTAVVAAETDPAVGLNAVRVLPMVSSDRDALGQAIVSSVNACKVKNLVFGVIVVRRQLVTMVRMKKYALHPADLHIVLNLVACNPSFKNVESWSPICLPRFDDSGFLHAHISYISDNCPACLLLLTVDRHAFYALSEVKKKFVEKLTKSKSIAALTAACNGTRCFDLDELGYADLWHFVYKNRTSSQLCSAMFRPPFISSDERQRLIDSYARLVDRVHDRGDDGPLKILFQPGERQTLLAWVTPNFELYSAFSPFVQKQSAVSKIDRLLKALKKEEDRLFLVSTQTF</sequence>
<keyword evidence="7" id="KW-1185">Reference proteome</keyword>
<evidence type="ECO:0000259" key="4">
    <source>
        <dbReference type="Pfam" id="PF19036"/>
    </source>
</evidence>
<feature type="compositionally biased region" description="Acidic residues" evidence="3">
    <location>
        <begin position="61"/>
        <end position="70"/>
    </location>
</feature>
<dbReference type="PANTHER" id="PTHR13027">
    <property type="entry name" value="SAND PROTEIN-RELATED"/>
    <property type="match status" value="1"/>
</dbReference>
<evidence type="ECO:0000313" key="7">
    <source>
        <dbReference type="Proteomes" id="UP000887566"/>
    </source>
</evidence>
<dbReference type="InterPro" id="IPR043970">
    <property type="entry name" value="FUZ/MON1/HPS1_longin_3"/>
</dbReference>
<dbReference type="InterPro" id="IPR043971">
    <property type="entry name" value="FUZ/MON1/HPS1_longin_2"/>
</dbReference>
<dbReference type="GO" id="GO:0035658">
    <property type="term" value="C:Mon1-Ccz1 complex"/>
    <property type="evidence" value="ECO:0007669"/>
    <property type="project" value="TreeGrafter"/>
</dbReference>
<evidence type="ECO:0000256" key="2">
    <source>
        <dbReference type="RuleBase" id="RU367048"/>
    </source>
</evidence>
<feature type="domain" description="FUZ/MON1/HPS1 third Longin" evidence="6">
    <location>
        <begin position="415"/>
        <end position="516"/>
    </location>
</feature>
<evidence type="ECO:0000313" key="8">
    <source>
        <dbReference type="WBParaSite" id="PSAMB.scaffold444size50824.g5851.t1"/>
    </source>
</evidence>
<dbReference type="WBParaSite" id="PSAMB.scaffold444size50824.g5851.t1">
    <property type="protein sequence ID" value="PSAMB.scaffold444size50824.g5851.t1"/>
    <property type="gene ID" value="PSAMB.scaffold444size50824.g5851"/>
</dbReference>